<protein>
    <submittedName>
        <fullName evidence="1">Uncharacterized protein</fullName>
    </submittedName>
</protein>
<reference evidence="2" key="1">
    <citation type="journal article" date="2019" name="Int. J. Syst. Evol. Microbiol.">
        <title>The Global Catalogue of Microorganisms (GCM) 10K type strain sequencing project: providing services to taxonomists for standard genome sequencing and annotation.</title>
        <authorList>
            <consortium name="The Broad Institute Genomics Platform"/>
            <consortium name="The Broad Institute Genome Sequencing Center for Infectious Disease"/>
            <person name="Wu L."/>
            <person name="Ma J."/>
        </authorList>
    </citation>
    <scope>NUCLEOTIDE SEQUENCE [LARGE SCALE GENOMIC DNA]</scope>
    <source>
        <strain evidence="2">JCM 17927</strain>
    </source>
</reference>
<evidence type="ECO:0000313" key="2">
    <source>
        <dbReference type="Proteomes" id="UP001501175"/>
    </source>
</evidence>
<dbReference type="Pfam" id="PF19630">
    <property type="entry name" value="DUF6134"/>
    <property type="match status" value="1"/>
</dbReference>
<comment type="caution">
    <text evidence="1">The sequence shown here is derived from an EMBL/GenBank/DDBJ whole genome shotgun (WGS) entry which is preliminary data.</text>
</comment>
<proteinExistence type="predicted"/>
<keyword evidence="2" id="KW-1185">Reference proteome</keyword>
<organism evidence="1 2">
    <name type="scientific">Nibrella saemangeumensis</name>
    <dbReference type="NCBI Taxonomy" id="1084526"/>
    <lineage>
        <taxon>Bacteria</taxon>
        <taxon>Pseudomonadati</taxon>
        <taxon>Bacteroidota</taxon>
        <taxon>Cytophagia</taxon>
        <taxon>Cytophagales</taxon>
        <taxon>Spirosomataceae</taxon>
        <taxon>Nibrella</taxon>
    </lineage>
</organism>
<accession>A0ABP8N9J4</accession>
<dbReference type="InterPro" id="IPR045767">
    <property type="entry name" value="DUF6134"/>
</dbReference>
<name>A0ABP8N9J4_9BACT</name>
<dbReference type="Proteomes" id="UP001501175">
    <property type="component" value="Unassembled WGS sequence"/>
</dbReference>
<dbReference type="EMBL" id="BAABHD010000063">
    <property type="protein sequence ID" value="GAA4461548.1"/>
    <property type="molecule type" value="Genomic_DNA"/>
</dbReference>
<evidence type="ECO:0000313" key="1">
    <source>
        <dbReference type="EMBL" id="GAA4461548.1"/>
    </source>
</evidence>
<gene>
    <name evidence="1" type="ORF">GCM10023189_37150</name>
</gene>
<sequence>MTATRQQQGDQVLYTTLSDVKVNLLVYNLKIFYKTDCRFQNGQLMLSTVEARTNRGDFFSKTEWKGDHYDIVADQYKYNRRTTQKEKIDFSVTTLYFSEPVHRSKVFTEYFGDYFNVTKTSQGRYRTVFDDREDEYIYQQGILTRIIKKNSLKNYVIRLLD</sequence>